<feature type="region of interest" description="Disordered" evidence="1">
    <location>
        <begin position="220"/>
        <end position="280"/>
    </location>
</feature>
<dbReference type="AlphaFoldDB" id="G0MV04"/>
<gene>
    <name evidence="3" type="ORF">CAEBREN_25587</name>
</gene>
<dbReference type="InterPro" id="IPR011333">
    <property type="entry name" value="SKP1/BTB/POZ_sf"/>
</dbReference>
<dbReference type="PANTHER" id="PTHR22743:SF165">
    <property type="entry name" value="BTB AND MATH DOMAIN CONTAINING-RELATED"/>
    <property type="match status" value="1"/>
</dbReference>
<dbReference type="Gene3D" id="3.30.710.10">
    <property type="entry name" value="Potassium Channel Kv1.1, Chain A"/>
    <property type="match status" value="1"/>
</dbReference>
<dbReference type="CDD" id="cd18186">
    <property type="entry name" value="BTB_POZ_ZBTB_KLHL-like"/>
    <property type="match status" value="1"/>
</dbReference>
<dbReference type="HOGENOM" id="CLU_994756_0_0_1"/>
<reference evidence="4" key="1">
    <citation type="submission" date="2011-07" db="EMBL/GenBank/DDBJ databases">
        <authorList>
            <consortium name="Caenorhabditis brenneri Sequencing and Analysis Consortium"/>
            <person name="Wilson R.K."/>
        </authorList>
    </citation>
    <scope>NUCLEOTIDE SEQUENCE [LARGE SCALE GENOMIC DNA]</scope>
    <source>
        <strain evidence="4">PB2801</strain>
    </source>
</reference>
<accession>G0MV04</accession>
<protein>
    <recommendedName>
        <fullName evidence="2">BTB domain-containing protein</fullName>
    </recommendedName>
</protein>
<dbReference type="EMBL" id="GL379813">
    <property type="protein sequence ID" value="EGT44437.1"/>
    <property type="molecule type" value="Genomic_DNA"/>
</dbReference>
<dbReference type="PANTHER" id="PTHR22743">
    <property type="entry name" value="MEPRIN/TRAF-LIKE MATH FAMILY-C.ELEGANS"/>
    <property type="match status" value="1"/>
</dbReference>
<keyword evidence="4" id="KW-1185">Reference proteome</keyword>
<dbReference type="PROSITE" id="PS50097">
    <property type="entry name" value="BTB"/>
    <property type="match status" value="1"/>
</dbReference>
<dbReference type="STRING" id="135651.G0MV04"/>
<proteinExistence type="predicted"/>
<organism evidence="4">
    <name type="scientific">Caenorhabditis brenneri</name>
    <name type="common">Nematode worm</name>
    <dbReference type="NCBI Taxonomy" id="135651"/>
    <lineage>
        <taxon>Eukaryota</taxon>
        <taxon>Metazoa</taxon>
        <taxon>Ecdysozoa</taxon>
        <taxon>Nematoda</taxon>
        <taxon>Chromadorea</taxon>
        <taxon>Rhabditida</taxon>
        <taxon>Rhabditina</taxon>
        <taxon>Rhabditomorpha</taxon>
        <taxon>Rhabditoidea</taxon>
        <taxon>Rhabditidae</taxon>
        <taxon>Peloderinae</taxon>
        <taxon>Caenorhabditis</taxon>
    </lineage>
</organism>
<evidence type="ECO:0000313" key="3">
    <source>
        <dbReference type="EMBL" id="EGT44437.1"/>
    </source>
</evidence>
<evidence type="ECO:0000259" key="2">
    <source>
        <dbReference type="PROSITE" id="PS50097"/>
    </source>
</evidence>
<dbReference type="SMART" id="SM00225">
    <property type="entry name" value="BTB"/>
    <property type="match status" value="1"/>
</dbReference>
<dbReference type="OrthoDB" id="6359816at2759"/>
<name>G0MV04_CAEBE</name>
<evidence type="ECO:0000313" key="4">
    <source>
        <dbReference type="Proteomes" id="UP000008068"/>
    </source>
</evidence>
<sequence>MSRKTDRSNRKRKRVGWDNELAVVIPRMDEQPINFEDEDKDMHDVVLVVQGKKFFCSKIILAKHSGIMKSMFFGPYEEREKKEIELHDVSIVDFNNFLLLIHGALEVNDENLVGLLKLSNMWLAPIPLKKCRDFLMNESEKPIKDRYDLSVQYDFEDVKTSIVKNVTNTYEFRQLIPDDIKTFDPSTMALFLEKSLKLNGITPGKPEVWPLYNIDPYGCESPISQRHQRAPSPFRRDSPSPPHGRNRGRAARRREARESPSSPSDESDFRWDNLNWNIND</sequence>
<dbReference type="InterPro" id="IPR000210">
    <property type="entry name" value="BTB/POZ_dom"/>
</dbReference>
<dbReference type="eggNOG" id="ENOG502TEZ6">
    <property type="taxonomic scope" value="Eukaryota"/>
</dbReference>
<dbReference type="InParanoid" id="G0MV04"/>
<dbReference type="Pfam" id="PF00651">
    <property type="entry name" value="BTB"/>
    <property type="match status" value="1"/>
</dbReference>
<evidence type="ECO:0000256" key="1">
    <source>
        <dbReference type="SAM" id="MobiDB-lite"/>
    </source>
</evidence>
<dbReference type="InterPro" id="IPR052664">
    <property type="entry name" value="BTB-MATH_domain_protein"/>
</dbReference>
<dbReference type="Proteomes" id="UP000008068">
    <property type="component" value="Unassembled WGS sequence"/>
</dbReference>
<feature type="domain" description="BTB" evidence="2">
    <location>
        <begin position="43"/>
        <end position="102"/>
    </location>
</feature>
<dbReference type="SUPFAM" id="SSF54695">
    <property type="entry name" value="POZ domain"/>
    <property type="match status" value="1"/>
</dbReference>